<dbReference type="InterPro" id="IPR036388">
    <property type="entry name" value="WH-like_DNA-bd_sf"/>
</dbReference>
<dbReference type="InterPro" id="IPR013249">
    <property type="entry name" value="RNA_pol_sigma70_r4_t2"/>
</dbReference>
<dbReference type="PATRIC" id="fig|69.6.peg.1759"/>
<keyword evidence="3" id="KW-0731">Sigma factor</keyword>
<evidence type="ECO:0000256" key="2">
    <source>
        <dbReference type="ARBA" id="ARBA00023015"/>
    </source>
</evidence>
<dbReference type="Pfam" id="PF08281">
    <property type="entry name" value="Sigma70_r4_2"/>
    <property type="match status" value="1"/>
</dbReference>
<evidence type="ECO:0000313" key="9">
    <source>
        <dbReference type="Proteomes" id="UP000061569"/>
    </source>
</evidence>
<evidence type="ECO:0000256" key="5">
    <source>
        <dbReference type="SAM" id="MobiDB-lite"/>
    </source>
</evidence>
<feature type="compositionally biased region" description="Basic and acidic residues" evidence="5">
    <location>
        <begin position="26"/>
        <end position="35"/>
    </location>
</feature>
<dbReference type="SUPFAM" id="SSF88659">
    <property type="entry name" value="Sigma3 and sigma4 domains of RNA polymerase sigma factors"/>
    <property type="match status" value="1"/>
</dbReference>
<dbReference type="Gene3D" id="1.10.1740.10">
    <property type="match status" value="1"/>
</dbReference>
<evidence type="ECO:0000256" key="3">
    <source>
        <dbReference type="ARBA" id="ARBA00023082"/>
    </source>
</evidence>
<evidence type="ECO:0000259" key="6">
    <source>
        <dbReference type="Pfam" id="PF04542"/>
    </source>
</evidence>
<name>A0A0S2DF59_LYSEN</name>
<dbReference type="Gene3D" id="1.10.10.10">
    <property type="entry name" value="Winged helix-like DNA-binding domain superfamily/Winged helix DNA-binding domain"/>
    <property type="match status" value="1"/>
</dbReference>
<feature type="domain" description="RNA polymerase sigma factor 70 region 4 type 2" evidence="7">
    <location>
        <begin position="236"/>
        <end position="289"/>
    </location>
</feature>
<keyword evidence="2" id="KW-0805">Transcription regulation</keyword>
<proteinExistence type="inferred from homology"/>
<dbReference type="InterPro" id="IPR013324">
    <property type="entry name" value="RNA_pol_sigma_r3/r4-like"/>
</dbReference>
<dbReference type="GO" id="GO:0003677">
    <property type="term" value="F:DNA binding"/>
    <property type="evidence" value="ECO:0007669"/>
    <property type="project" value="InterPro"/>
</dbReference>
<comment type="similarity">
    <text evidence="1">Belongs to the sigma-70 factor family. ECF subfamily.</text>
</comment>
<dbReference type="Pfam" id="PF04542">
    <property type="entry name" value="Sigma70_r2"/>
    <property type="match status" value="1"/>
</dbReference>
<dbReference type="STRING" id="69.GLE_1785"/>
<dbReference type="InterPro" id="IPR007627">
    <property type="entry name" value="RNA_pol_sigma70_r2"/>
</dbReference>
<dbReference type="InterPro" id="IPR014284">
    <property type="entry name" value="RNA_pol_sigma-70_dom"/>
</dbReference>
<feature type="domain" description="RNA polymerase sigma-70 region 2" evidence="6">
    <location>
        <begin position="139"/>
        <end position="203"/>
    </location>
</feature>
<dbReference type="CDD" id="cd06171">
    <property type="entry name" value="Sigma70_r4"/>
    <property type="match status" value="1"/>
</dbReference>
<protein>
    <submittedName>
        <fullName evidence="8">RNA polymerase sigma factor, sigma-70 family</fullName>
    </submittedName>
</protein>
<dbReference type="PANTHER" id="PTHR43133">
    <property type="entry name" value="RNA POLYMERASE ECF-TYPE SIGMA FACTO"/>
    <property type="match status" value="1"/>
</dbReference>
<dbReference type="Proteomes" id="UP000061569">
    <property type="component" value="Chromosome"/>
</dbReference>
<dbReference type="EMBL" id="CP013140">
    <property type="protein sequence ID" value="ALN57139.1"/>
    <property type="molecule type" value="Genomic_DNA"/>
</dbReference>
<gene>
    <name evidence="8" type="ORF">GLE_1785</name>
</gene>
<dbReference type="GO" id="GO:0016987">
    <property type="term" value="F:sigma factor activity"/>
    <property type="evidence" value="ECO:0007669"/>
    <property type="project" value="UniProtKB-KW"/>
</dbReference>
<dbReference type="PANTHER" id="PTHR43133:SF62">
    <property type="entry name" value="RNA POLYMERASE SIGMA FACTOR SIGZ"/>
    <property type="match status" value="1"/>
</dbReference>
<sequence>MWPDHSSRPRALQAARAAAAALHPRAAPDRIDLQPRPRSPLDSAMPLVSAACRPLPSPRPFAAGFGAAAAAPDGRADLPNPLASWLESPHSRAVAARITEAQMTESTATQSGLPAAGDDAAAQLLGAIARGDRAAFERLYRDTSARLFGVCLRLLPERAEAEDVLQEVYATVWRKAGQFDAGRASAAVWLAMIARNKAIDRLRAMPALRRAPLELSEELADAAPTPAAQAERLDERERLRRCLDELDARRRDLIRTAFFEGCTYEELAQRSGSPLGSVKSWIRRGLIQLRACLER</sequence>
<keyword evidence="4" id="KW-0804">Transcription</keyword>
<dbReference type="KEGG" id="lez:GLE_1785"/>
<evidence type="ECO:0000313" key="8">
    <source>
        <dbReference type="EMBL" id="ALN57139.1"/>
    </source>
</evidence>
<organism evidence="8 9">
    <name type="scientific">Lysobacter enzymogenes</name>
    <dbReference type="NCBI Taxonomy" id="69"/>
    <lineage>
        <taxon>Bacteria</taxon>
        <taxon>Pseudomonadati</taxon>
        <taxon>Pseudomonadota</taxon>
        <taxon>Gammaproteobacteria</taxon>
        <taxon>Lysobacterales</taxon>
        <taxon>Lysobacteraceae</taxon>
        <taxon>Lysobacter</taxon>
    </lineage>
</organism>
<dbReference type="SUPFAM" id="SSF88946">
    <property type="entry name" value="Sigma2 domain of RNA polymerase sigma factors"/>
    <property type="match status" value="1"/>
</dbReference>
<dbReference type="NCBIfam" id="TIGR02937">
    <property type="entry name" value="sigma70-ECF"/>
    <property type="match status" value="1"/>
</dbReference>
<dbReference type="GO" id="GO:0006352">
    <property type="term" value="P:DNA-templated transcription initiation"/>
    <property type="evidence" value="ECO:0007669"/>
    <property type="project" value="InterPro"/>
</dbReference>
<evidence type="ECO:0000256" key="4">
    <source>
        <dbReference type="ARBA" id="ARBA00023163"/>
    </source>
</evidence>
<dbReference type="InterPro" id="IPR039425">
    <property type="entry name" value="RNA_pol_sigma-70-like"/>
</dbReference>
<reference evidence="8 9" key="1">
    <citation type="submission" date="2015-11" db="EMBL/GenBank/DDBJ databases">
        <title>Genome sequences of Lysobacter enzymogenes strain C3 and Lysobacter antibioticus ATCC 29479.</title>
        <authorList>
            <person name="Kobayashi D.Y."/>
        </authorList>
    </citation>
    <scope>NUCLEOTIDE SEQUENCE [LARGE SCALE GENOMIC DNA]</scope>
    <source>
        <strain evidence="8 9">C3</strain>
    </source>
</reference>
<feature type="region of interest" description="Disordered" evidence="5">
    <location>
        <begin position="19"/>
        <end position="42"/>
    </location>
</feature>
<evidence type="ECO:0000256" key="1">
    <source>
        <dbReference type="ARBA" id="ARBA00010641"/>
    </source>
</evidence>
<dbReference type="AlphaFoldDB" id="A0A0S2DF59"/>
<dbReference type="InterPro" id="IPR013325">
    <property type="entry name" value="RNA_pol_sigma_r2"/>
</dbReference>
<evidence type="ECO:0000259" key="7">
    <source>
        <dbReference type="Pfam" id="PF08281"/>
    </source>
</evidence>
<accession>A0A0S2DF59</accession>